<proteinExistence type="predicted"/>
<evidence type="ECO:0000256" key="10">
    <source>
        <dbReference type="SAM" id="SignalP"/>
    </source>
</evidence>
<name>A0A1Y1MAP3_PHOPY</name>
<dbReference type="SUPFAM" id="SSF50494">
    <property type="entry name" value="Trypsin-like serine proteases"/>
    <property type="match status" value="1"/>
</dbReference>
<reference evidence="13" key="3">
    <citation type="submission" date="2019-08" db="EMBL/GenBank/DDBJ databases">
        <authorList>
            <consortium name="Photinus pyralis genome working group"/>
            <person name="Fallon T.R."/>
            <person name="Sander Lower S.E."/>
            <person name="Weng J.-K."/>
        </authorList>
    </citation>
    <scope>NUCLEOTIDE SEQUENCE</scope>
    <source>
        <strain evidence="13">1611_PpyrPB1</strain>
        <tissue evidence="13">Whole body</tissue>
    </source>
</reference>
<evidence type="ECO:0000256" key="2">
    <source>
        <dbReference type="ARBA" id="ARBA00022525"/>
    </source>
</evidence>
<dbReference type="InterPro" id="IPR009003">
    <property type="entry name" value="Peptidase_S1_PA"/>
</dbReference>
<reference evidence="12" key="1">
    <citation type="journal article" date="2016" name="Sci. Rep.">
        <title>Molecular characterization of firefly nuptial gifts: a multi-omics approach sheds light on postcopulatory sexual selection.</title>
        <authorList>
            <person name="Al-Wathiqui N."/>
            <person name="Fallon T.R."/>
            <person name="South A."/>
            <person name="Weng J.K."/>
            <person name="Lewis S.M."/>
        </authorList>
    </citation>
    <scope>NUCLEOTIDE SEQUENCE</scope>
</reference>
<keyword evidence="5" id="KW-0378">Hydrolase</keyword>
<feature type="domain" description="Peptidase S1" evidence="11">
    <location>
        <begin position="271"/>
        <end position="517"/>
    </location>
</feature>
<keyword evidence="14" id="KW-1185">Reference proteome</keyword>
<dbReference type="GO" id="GO:0006508">
    <property type="term" value="P:proteolysis"/>
    <property type="evidence" value="ECO:0007669"/>
    <property type="project" value="UniProtKB-KW"/>
</dbReference>
<dbReference type="InterPro" id="IPR018114">
    <property type="entry name" value="TRYPSIN_HIS"/>
</dbReference>
<dbReference type="InterPro" id="IPR001254">
    <property type="entry name" value="Trypsin_dom"/>
</dbReference>
<dbReference type="Pfam" id="PF16030">
    <property type="entry name" value="GD_N"/>
    <property type="match status" value="1"/>
</dbReference>
<dbReference type="Proteomes" id="UP000327044">
    <property type="component" value="Unassembled WGS sequence"/>
</dbReference>
<dbReference type="EMBL" id="VVIM01000011">
    <property type="protein sequence ID" value="KAB0791003.1"/>
    <property type="molecule type" value="Genomic_DNA"/>
</dbReference>
<dbReference type="SMART" id="SM00020">
    <property type="entry name" value="Tryp_SPc"/>
    <property type="match status" value="1"/>
</dbReference>
<dbReference type="InterPro" id="IPR051333">
    <property type="entry name" value="CLIP_Serine_Protease"/>
</dbReference>
<dbReference type="InterPro" id="IPR001314">
    <property type="entry name" value="Peptidase_S1A"/>
</dbReference>
<dbReference type="InterPro" id="IPR043504">
    <property type="entry name" value="Peptidase_S1_PA_chymotrypsin"/>
</dbReference>
<organism evidence="12">
    <name type="scientific">Photinus pyralis</name>
    <name type="common">Common eastern firefly</name>
    <name type="synonym">Lampyris pyralis</name>
    <dbReference type="NCBI Taxonomy" id="7054"/>
    <lineage>
        <taxon>Eukaryota</taxon>
        <taxon>Metazoa</taxon>
        <taxon>Ecdysozoa</taxon>
        <taxon>Arthropoda</taxon>
        <taxon>Hexapoda</taxon>
        <taxon>Insecta</taxon>
        <taxon>Pterygota</taxon>
        <taxon>Neoptera</taxon>
        <taxon>Endopterygota</taxon>
        <taxon>Coleoptera</taxon>
        <taxon>Polyphaga</taxon>
        <taxon>Elateriformia</taxon>
        <taxon>Elateroidea</taxon>
        <taxon>Lampyridae</taxon>
        <taxon>Lampyrinae</taxon>
        <taxon>Photinus</taxon>
    </lineage>
</organism>
<keyword evidence="2" id="KW-0964">Secreted</keyword>
<keyword evidence="6" id="KW-0720">Serine protease</keyword>
<feature type="chain" id="PRO_5033289720" description="Peptidase S1 domain-containing protein" evidence="10">
    <location>
        <begin position="28"/>
        <end position="517"/>
    </location>
</feature>
<feature type="compositionally biased region" description="Pro residues" evidence="9">
    <location>
        <begin position="206"/>
        <end position="227"/>
    </location>
</feature>
<dbReference type="AlphaFoldDB" id="A0A1Y1MAP3"/>
<keyword evidence="4 10" id="KW-0732">Signal</keyword>
<dbReference type="FunCoup" id="A0A1Y1MAP3">
    <property type="interactions" value="8"/>
</dbReference>
<gene>
    <name evidence="13" type="ORF">PPYR_02803</name>
</gene>
<reference evidence="13 14" key="2">
    <citation type="journal article" date="2018" name="Elife">
        <title>Firefly genomes illuminate parallel origins of bioluminescence in beetles.</title>
        <authorList>
            <person name="Fallon T.R."/>
            <person name="Lower S.E."/>
            <person name="Chang C.H."/>
            <person name="Bessho-Uehara M."/>
            <person name="Martin G.J."/>
            <person name="Bewick A.J."/>
            <person name="Behringer M."/>
            <person name="Debat H.J."/>
            <person name="Wong I."/>
            <person name="Day J.C."/>
            <person name="Suvorov A."/>
            <person name="Silva C.J."/>
            <person name="Stanger-Hall K.F."/>
            <person name="Hall D.W."/>
            <person name="Schmitz R.J."/>
            <person name="Nelson D.R."/>
            <person name="Lewis S.M."/>
            <person name="Shigenobu S."/>
            <person name="Bybee S.M."/>
            <person name="Larracuente A.M."/>
            <person name="Oba Y."/>
            <person name="Weng J.K."/>
        </authorList>
    </citation>
    <scope>NUCLEOTIDE SEQUENCE [LARGE SCALE GENOMIC DNA]</scope>
    <source>
        <strain evidence="13">1611_PpyrPB1</strain>
        <tissue evidence="13">Whole body</tissue>
    </source>
</reference>
<evidence type="ECO:0000256" key="9">
    <source>
        <dbReference type="SAM" id="MobiDB-lite"/>
    </source>
</evidence>
<evidence type="ECO:0000256" key="7">
    <source>
        <dbReference type="ARBA" id="ARBA00023145"/>
    </source>
</evidence>
<dbReference type="Gene3D" id="2.40.10.10">
    <property type="entry name" value="Trypsin-like serine proteases"/>
    <property type="match status" value="1"/>
</dbReference>
<protein>
    <recommendedName>
        <fullName evidence="11">Peptidase S1 domain-containing protein</fullName>
    </recommendedName>
</protein>
<keyword evidence="3" id="KW-0645">Protease</keyword>
<evidence type="ECO:0000259" key="11">
    <source>
        <dbReference type="PROSITE" id="PS50240"/>
    </source>
</evidence>
<dbReference type="FunFam" id="2.40.10.10:FF:000146">
    <property type="entry name" value="Serine protease 53"/>
    <property type="match status" value="1"/>
</dbReference>
<evidence type="ECO:0000256" key="3">
    <source>
        <dbReference type="ARBA" id="ARBA00022670"/>
    </source>
</evidence>
<comment type="subcellular location">
    <subcellularLocation>
        <location evidence="1">Secreted</location>
    </subcellularLocation>
</comment>
<dbReference type="InParanoid" id="A0A1Y1MAP3"/>
<dbReference type="OrthoDB" id="238681at2759"/>
<evidence type="ECO:0000256" key="8">
    <source>
        <dbReference type="ARBA" id="ARBA00023157"/>
    </source>
</evidence>
<dbReference type="PANTHER" id="PTHR24260:SF143">
    <property type="entry name" value="SERINE PROTEASE GD-LIKE PROTEIN"/>
    <property type="match status" value="1"/>
</dbReference>
<evidence type="ECO:0000256" key="5">
    <source>
        <dbReference type="ARBA" id="ARBA00022801"/>
    </source>
</evidence>
<dbReference type="GO" id="GO:0005576">
    <property type="term" value="C:extracellular region"/>
    <property type="evidence" value="ECO:0007669"/>
    <property type="project" value="UniProtKB-SubCell"/>
</dbReference>
<dbReference type="CDD" id="cd00190">
    <property type="entry name" value="Tryp_SPc"/>
    <property type="match status" value="1"/>
</dbReference>
<feature type="signal peptide" evidence="10">
    <location>
        <begin position="1"/>
        <end position="27"/>
    </location>
</feature>
<sequence length="517" mass="58108">MNFLNRHYLLQISTYLILFALVRYAKCQLQSPCPNVFEYRYGPNRNLYGYIDVPVPSDDSNVIRLDVQLSVGNRVEGGNGLIKLAEDEVNVIQNVIQKRRMQYILHFPAWSNVPPRVTRIQVNGRVVCIGDPISRFQVSVLTTINLVHTLTLSVPLTGSSGAGIPIWRPDNGDRDIPLLPTRRPPLIQPEVNRPFDRDDFWNDVPQIPPPRRPPTTRRPPPIRPAPPTRNEESPRPSWEVYPEVESITPRRPPASSQTITCGVPSITNSLIVNGRNYTNGAHPWLGALFVQNNDGLKFICGSTLISKRHVLTAAHCIRTRRKRYRPDELWVVLGRENIRRWSNDGAQIIQTESLHIHPDFRFTTADGDISLIALAEEAVFSTFVRPACLWSGSADPRLLIASTGVVVGWGKDEHGQLVTSSPRQVIFPVVSEEDCLRSNNAFREITSNRTFCAGFRNNSGPCNGDSGGGFLMLVEGQWTLRGIVSMSLITPDGNCDLRQYVVFTDIARYLPWLLPLM</sequence>
<evidence type="ECO:0000313" key="12">
    <source>
        <dbReference type="EMBL" id="JAV82912.1"/>
    </source>
</evidence>
<dbReference type="Pfam" id="PF00089">
    <property type="entry name" value="Trypsin"/>
    <property type="match status" value="1"/>
</dbReference>
<dbReference type="EMBL" id="GEZM01036185">
    <property type="protein sequence ID" value="JAV82912.1"/>
    <property type="molecule type" value="Transcribed_RNA"/>
</dbReference>
<keyword evidence="7" id="KW-0865">Zymogen</keyword>
<dbReference type="PROSITE" id="PS00134">
    <property type="entry name" value="TRYPSIN_HIS"/>
    <property type="match status" value="1"/>
</dbReference>
<dbReference type="InterPro" id="IPR031986">
    <property type="entry name" value="GD_N"/>
</dbReference>
<accession>A0A1Y1MAP3</accession>
<feature type="region of interest" description="Disordered" evidence="9">
    <location>
        <begin position="167"/>
        <end position="238"/>
    </location>
</feature>
<evidence type="ECO:0000256" key="1">
    <source>
        <dbReference type="ARBA" id="ARBA00004613"/>
    </source>
</evidence>
<dbReference type="PROSITE" id="PS50240">
    <property type="entry name" value="TRYPSIN_DOM"/>
    <property type="match status" value="1"/>
</dbReference>
<evidence type="ECO:0000313" key="14">
    <source>
        <dbReference type="Proteomes" id="UP000327044"/>
    </source>
</evidence>
<dbReference type="PANTHER" id="PTHR24260">
    <property type="match status" value="1"/>
</dbReference>
<evidence type="ECO:0000313" key="13">
    <source>
        <dbReference type="EMBL" id="KAB0791003.1"/>
    </source>
</evidence>
<dbReference type="PRINTS" id="PR00722">
    <property type="entry name" value="CHYMOTRYPSIN"/>
</dbReference>
<keyword evidence="8" id="KW-1015">Disulfide bond</keyword>
<evidence type="ECO:0000256" key="6">
    <source>
        <dbReference type="ARBA" id="ARBA00022825"/>
    </source>
</evidence>
<evidence type="ECO:0000256" key="4">
    <source>
        <dbReference type="ARBA" id="ARBA00022729"/>
    </source>
</evidence>
<dbReference type="GO" id="GO:0004252">
    <property type="term" value="F:serine-type endopeptidase activity"/>
    <property type="evidence" value="ECO:0007669"/>
    <property type="project" value="InterPro"/>
</dbReference>